<dbReference type="EMBL" id="AK143952">
    <property type="protein sequence ID" value="BAE25626.1"/>
    <property type="molecule type" value="mRNA"/>
</dbReference>
<evidence type="ECO:0000313" key="1">
    <source>
        <dbReference type="EMBL" id="BAE25626.1"/>
    </source>
</evidence>
<name>Q3UNX1_MOUSE</name>
<gene>
    <name evidence="2" type="primary">Gm10732</name>
</gene>
<reference evidence="1" key="1">
    <citation type="journal article" date="1999" name="Methods Enzymol.">
        <title>High-efficiency full-length cDNA cloning.</title>
        <authorList>
            <person name="Carninci P."/>
            <person name="Hayashizaki Y."/>
        </authorList>
    </citation>
    <scope>NUCLEOTIDE SEQUENCE</scope>
    <source>
        <strain evidence="1">C57BL/6J</strain>
        <tissue evidence="1">Kidney</tissue>
    </source>
</reference>
<reference evidence="1" key="2">
    <citation type="journal article" date="2000" name="Genome Res.">
        <title>Normalization and subtraction of cap-trapper-selected cDNAs to prepare full-length cDNA libraries for rapid discovery of new genes.</title>
        <authorList>
            <person name="Carninci P."/>
            <person name="Shibata Y."/>
            <person name="Hayatsu N."/>
            <person name="Sugahara Y."/>
            <person name="Shibata K."/>
            <person name="Itoh M."/>
            <person name="Konno H."/>
            <person name="Okazaki Y."/>
            <person name="Muramatsu M."/>
            <person name="Hayashizaki Y."/>
        </authorList>
    </citation>
    <scope>NUCLEOTIDE SEQUENCE</scope>
    <source>
        <strain evidence="1">C57BL/6J</strain>
        <tissue evidence="1">Kidney</tissue>
    </source>
</reference>
<organism evidence="1">
    <name type="scientific">Mus musculus</name>
    <name type="common">Mouse</name>
    <dbReference type="NCBI Taxonomy" id="10090"/>
    <lineage>
        <taxon>Eukaryota</taxon>
        <taxon>Metazoa</taxon>
        <taxon>Chordata</taxon>
        <taxon>Craniata</taxon>
        <taxon>Vertebrata</taxon>
        <taxon>Euteleostomi</taxon>
        <taxon>Mammalia</taxon>
        <taxon>Eutheria</taxon>
        <taxon>Euarchontoglires</taxon>
        <taxon>Glires</taxon>
        <taxon>Rodentia</taxon>
        <taxon>Myomorpha</taxon>
        <taxon>Muroidea</taxon>
        <taxon>Muridae</taxon>
        <taxon>Murinae</taxon>
        <taxon>Mus</taxon>
        <taxon>Mus</taxon>
    </lineage>
</organism>
<accession>Q3UNX1</accession>
<dbReference type="MGI" id="MGI:3642638">
    <property type="gene designation" value="Gm10732"/>
</dbReference>
<dbReference type="AlphaFoldDB" id="Q3UNX1"/>
<reference evidence="1" key="4">
    <citation type="journal article" date="2001" name="Nature">
        <title>Functional annotation of a full-length mouse cDNA collection.</title>
        <authorList>
            <consortium name="The RIKEN Genome Exploration Research Group Phase II Team and the FANTOM Consortium"/>
        </authorList>
    </citation>
    <scope>NUCLEOTIDE SEQUENCE</scope>
    <source>
        <strain evidence="1">C57BL/6J</strain>
        <tissue evidence="1">Kidney</tissue>
    </source>
</reference>
<reference evidence="1" key="8">
    <citation type="journal article" date="2005" name="Science">
        <title>Antisense Transcription in the Mammalian Transcriptome.</title>
        <authorList>
            <consortium name="RIKEN Genome Exploration Research Group and Genome Science Group (Genome Network Project Core Group) and the FANTOM Consortium"/>
        </authorList>
    </citation>
    <scope>NUCLEOTIDE SEQUENCE</scope>
    <source>
        <strain evidence="1">C57BL/6J</strain>
        <tissue evidence="1">Kidney</tissue>
    </source>
</reference>
<dbReference type="AGR" id="MGI:3642638"/>
<reference evidence="1" key="5">
    <citation type="journal article" date="2002" name="Nature">
        <title>Analysis of the mouse transcriptome based on functional annotation of 60,770 full-length cDNAs.</title>
        <authorList>
            <consortium name="The FANTOM Consortium and the RIKEN Genome Exploration Research Group Phase I and II Team"/>
        </authorList>
    </citation>
    <scope>NUCLEOTIDE SEQUENCE</scope>
    <source>
        <strain evidence="1">C57BL/6J</strain>
        <tissue evidence="1">Kidney</tissue>
    </source>
</reference>
<protein>
    <submittedName>
        <fullName evidence="1">Uncharacterized protein</fullName>
    </submittedName>
</protein>
<sequence>MEGFFVGQQRKALRSSAYKKQSESTMYFPTAIRVDERL</sequence>
<evidence type="ECO:0000313" key="2">
    <source>
        <dbReference type="MGI" id="MGI:3642638"/>
    </source>
</evidence>
<reference evidence="1" key="7">
    <citation type="journal article" date="2005" name="Science">
        <title>The Transcriptional Landscape of the Mammalian Genome.</title>
        <authorList>
            <consortium name="The FANTOM Consortium"/>
            <consortium name="Riken Genome Exploration Research Group and Genome Science Group (Genome Network Project Core Group)"/>
        </authorList>
    </citation>
    <scope>NUCLEOTIDE SEQUENCE</scope>
    <source>
        <strain evidence="1">C57BL/6J</strain>
        <tissue evidence="1">Kidney</tissue>
    </source>
</reference>
<proteinExistence type="evidence at transcript level"/>
<reference evidence="1" key="6">
    <citation type="submission" date="2004-03" db="EMBL/GenBank/DDBJ databases">
        <authorList>
            <person name="Arakawa T."/>
            <person name="Carninci P."/>
            <person name="Fukuda S."/>
            <person name="Hashizume W."/>
            <person name="Hayashida K."/>
            <person name="Hori F."/>
            <person name="Iida J."/>
            <person name="Imamura K."/>
            <person name="Imotani K."/>
            <person name="Itoh M."/>
            <person name="Kanagawa S."/>
            <person name="Kawai J."/>
            <person name="Kojima M."/>
            <person name="Konno H."/>
            <person name="Murata M."/>
            <person name="Nakamura M."/>
            <person name="Ninomiya N."/>
            <person name="Nishiyori H."/>
            <person name="Nomura K."/>
            <person name="Ohno M."/>
            <person name="Sakazume N."/>
            <person name="Sano H."/>
            <person name="Sasaki D."/>
            <person name="Shibata K."/>
            <person name="Shiraki T."/>
            <person name="Tagami M."/>
            <person name="Tagami Y."/>
            <person name="Waki K."/>
            <person name="Watahiki A."/>
            <person name="Muramatsu M."/>
            <person name="Hayashizaki Y."/>
        </authorList>
    </citation>
    <scope>NUCLEOTIDE SEQUENCE</scope>
    <source>
        <strain evidence="1">C57BL/6J</strain>
        <tissue evidence="1">Kidney</tissue>
    </source>
</reference>
<reference evidence="1" key="3">
    <citation type="journal article" date="2000" name="Genome Res.">
        <title>RIKEN integrated sequence analysis (RISA) system--384-format sequencing pipeline with 384 multicapillary sequencer.</title>
        <authorList>
            <person name="Shibata K."/>
            <person name="Itoh M."/>
            <person name="Aizawa K."/>
            <person name="Nagaoka S."/>
            <person name="Sasaki N."/>
            <person name="Carninci P."/>
            <person name="Konno H."/>
            <person name="Akiyama J."/>
            <person name="Nishi K."/>
            <person name="Kitsunai T."/>
            <person name="Tashiro H."/>
            <person name="Itoh M."/>
            <person name="Sumi N."/>
            <person name="Ishii Y."/>
            <person name="Nakamura S."/>
            <person name="Hazama M."/>
            <person name="Nishine T."/>
            <person name="Harada A."/>
            <person name="Yamamoto R."/>
            <person name="Matsumoto H."/>
            <person name="Sakaguchi S."/>
            <person name="Ikegami T."/>
            <person name="Kashiwagi K."/>
            <person name="Fujiwake S."/>
            <person name="Inoue K."/>
            <person name="Togawa Y."/>
            <person name="Izawa M."/>
            <person name="Ohara E."/>
            <person name="Watahiki M."/>
            <person name="Yoneda Y."/>
            <person name="Ishikawa T."/>
            <person name="Ozawa K."/>
            <person name="Tanaka T."/>
            <person name="Matsuura S."/>
            <person name="Kawai J."/>
            <person name="Okazaki Y."/>
            <person name="Muramatsu M."/>
            <person name="Inoue Y."/>
            <person name="Kira A."/>
            <person name="Hayashizaki Y."/>
        </authorList>
    </citation>
    <scope>NUCLEOTIDE SEQUENCE</scope>
    <source>
        <strain evidence="1">C57BL/6J</strain>
        <tissue evidence="1">Kidney</tissue>
    </source>
</reference>